<dbReference type="PANTHER" id="PTHR45881">
    <property type="entry name" value="CHECKPOINT SUPPRESSOR 1-LIKE, ISOFORM A-RELATED"/>
    <property type="match status" value="1"/>
</dbReference>
<reference evidence="11 12" key="2">
    <citation type="submission" date="2023-11" db="UniProtKB">
        <authorList>
            <consortium name="WormBaseParasite"/>
        </authorList>
    </citation>
    <scope>IDENTIFICATION</scope>
</reference>
<feature type="compositionally biased region" description="Low complexity" evidence="7">
    <location>
        <begin position="417"/>
        <end position="433"/>
    </location>
</feature>
<dbReference type="InterPro" id="IPR030456">
    <property type="entry name" value="TF_fork_head_CS_2"/>
</dbReference>
<dbReference type="GO" id="GO:0005634">
    <property type="term" value="C:nucleus"/>
    <property type="evidence" value="ECO:0007669"/>
    <property type="project" value="UniProtKB-SubCell"/>
</dbReference>
<dbReference type="GO" id="GO:0045893">
    <property type="term" value="P:positive regulation of DNA-templated transcription"/>
    <property type="evidence" value="ECO:0007669"/>
    <property type="project" value="UniProtKB-ARBA"/>
</dbReference>
<dbReference type="PRINTS" id="PR00053">
    <property type="entry name" value="FORKHEAD"/>
</dbReference>
<dbReference type="GO" id="GO:0006357">
    <property type="term" value="P:regulation of transcription by RNA polymerase II"/>
    <property type="evidence" value="ECO:0007669"/>
    <property type="project" value="UniProtKB-ARBA"/>
</dbReference>
<dbReference type="InterPro" id="IPR036390">
    <property type="entry name" value="WH_DNA-bd_sf"/>
</dbReference>
<dbReference type="InterPro" id="IPR000253">
    <property type="entry name" value="FHA_dom"/>
</dbReference>
<dbReference type="InterPro" id="IPR001766">
    <property type="entry name" value="Fork_head_dom"/>
</dbReference>
<feature type="region of interest" description="Disordered" evidence="7">
    <location>
        <begin position="984"/>
        <end position="1102"/>
    </location>
</feature>
<reference evidence="10" key="1">
    <citation type="submission" date="2022-06" db="EMBL/GenBank/DDBJ databases">
        <authorList>
            <person name="Berger JAMES D."/>
            <person name="Berger JAMES D."/>
        </authorList>
    </citation>
    <scope>NUCLEOTIDE SEQUENCE [LARGE SCALE GENOMIC DNA]</scope>
</reference>
<feature type="compositionally biased region" description="Low complexity" evidence="7">
    <location>
        <begin position="1005"/>
        <end position="1021"/>
    </location>
</feature>
<evidence type="ECO:0000256" key="5">
    <source>
        <dbReference type="ARBA" id="ARBA00023242"/>
    </source>
</evidence>
<dbReference type="Pfam" id="PF00498">
    <property type="entry name" value="FHA"/>
    <property type="match status" value="1"/>
</dbReference>
<dbReference type="SMART" id="SM00240">
    <property type="entry name" value="FHA"/>
    <property type="match status" value="1"/>
</dbReference>
<evidence type="ECO:0000256" key="7">
    <source>
        <dbReference type="SAM" id="MobiDB-lite"/>
    </source>
</evidence>
<evidence type="ECO:0000259" key="9">
    <source>
        <dbReference type="PROSITE" id="PS50039"/>
    </source>
</evidence>
<dbReference type="InterPro" id="IPR036388">
    <property type="entry name" value="WH-like_DNA-bd_sf"/>
</dbReference>
<feature type="compositionally biased region" description="Low complexity" evidence="7">
    <location>
        <begin position="1037"/>
        <end position="1061"/>
    </location>
</feature>
<dbReference type="InterPro" id="IPR008984">
    <property type="entry name" value="SMAD_FHA_dom_sf"/>
</dbReference>
<dbReference type="InterPro" id="IPR018122">
    <property type="entry name" value="TF_fork_head_CS_1"/>
</dbReference>
<dbReference type="SUPFAM" id="SSF46785">
    <property type="entry name" value="Winged helix' DNA-binding domain"/>
    <property type="match status" value="1"/>
</dbReference>
<dbReference type="Gene3D" id="2.60.200.20">
    <property type="match status" value="1"/>
</dbReference>
<dbReference type="PROSITE" id="PS50039">
    <property type="entry name" value="FORK_HEAD_3"/>
    <property type="match status" value="1"/>
</dbReference>
<feature type="domain" description="FHA" evidence="8">
    <location>
        <begin position="25"/>
        <end position="76"/>
    </location>
</feature>
<dbReference type="PROSITE" id="PS00658">
    <property type="entry name" value="FORK_HEAD_2"/>
    <property type="match status" value="1"/>
</dbReference>
<evidence type="ECO:0008006" key="13">
    <source>
        <dbReference type="Google" id="ProtNLM"/>
    </source>
</evidence>
<organism evidence="10 11">
    <name type="scientific">Trichobilharzia regenti</name>
    <name type="common">Nasal bird schistosome</name>
    <dbReference type="NCBI Taxonomy" id="157069"/>
    <lineage>
        <taxon>Eukaryota</taxon>
        <taxon>Metazoa</taxon>
        <taxon>Spiralia</taxon>
        <taxon>Lophotrochozoa</taxon>
        <taxon>Platyhelminthes</taxon>
        <taxon>Trematoda</taxon>
        <taxon>Digenea</taxon>
        <taxon>Strigeidida</taxon>
        <taxon>Schistosomatoidea</taxon>
        <taxon>Schistosomatidae</taxon>
        <taxon>Trichobilharzia</taxon>
    </lineage>
</organism>
<evidence type="ECO:0000313" key="10">
    <source>
        <dbReference type="Proteomes" id="UP000050795"/>
    </source>
</evidence>
<dbReference type="PANTHER" id="PTHR45881:SF6">
    <property type="entry name" value="FORK-HEAD DOMAIN-CONTAINING PROTEIN"/>
    <property type="match status" value="1"/>
</dbReference>
<feature type="compositionally biased region" description="Low complexity" evidence="7">
    <location>
        <begin position="798"/>
        <end position="821"/>
    </location>
</feature>
<keyword evidence="3 6" id="KW-0238">DNA-binding</keyword>
<dbReference type="WBParaSite" id="TREG1_125460.1">
    <property type="protein sequence ID" value="TREG1_125460.1"/>
    <property type="gene ID" value="TREG1_125460"/>
</dbReference>
<dbReference type="WBParaSite" id="TREG1_125460.2">
    <property type="protein sequence ID" value="TREG1_125460.2"/>
    <property type="gene ID" value="TREG1_125460"/>
</dbReference>
<feature type="compositionally biased region" description="Low complexity" evidence="7">
    <location>
        <begin position="557"/>
        <end position="588"/>
    </location>
</feature>
<keyword evidence="10" id="KW-1185">Reference proteome</keyword>
<keyword evidence="2" id="KW-0805">Transcription regulation</keyword>
<evidence type="ECO:0000256" key="3">
    <source>
        <dbReference type="ARBA" id="ARBA00023125"/>
    </source>
</evidence>
<feature type="region of interest" description="Disordered" evidence="7">
    <location>
        <begin position="794"/>
        <end position="824"/>
    </location>
</feature>
<feature type="DNA-binding region" description="Fork-head" evidence="6">
    <location>
        <begin position="461"/>
        <end position="555"/>
    </location>
</feature>
<dbReference type="GO" id="GO:0003700">
    <property type="term" value="F:DNA-binding transcription factor activity"/>
    <property type="evidence" value="ECO:0007669"/>
    <property type="project" value="InterPro"/>
</dbReference>
<dbReference type="Proteomes" id="UP000050795">
    <property type="component" value="Unassembled WGS sequence"/>
</dbReference>
<dbReference type="AlphaFoldDB" id="A0AA85J2F7"/>
<evidence type="ECO:0000313" key="11">
    <source>
        <dbReference type="WBParaSite" id="TREG1_125460.1"/>
    </source>
</evidence>
<feature type="compositionally biased region" description="Basic and acidic residues" evidence="7">
    <location>
        <begin position="984"/>
        <end position="995"/>
    </location>
</feature>
<dbReference type="PROSITE" id="PS50006">
    <property type="entry name" value="FHA_DOMAIN"/>
    <property type="match status" value="1"/>
</dbReference>
<evidence type="ECO:0000256" key="4">
    <source>
        <dbReference type="ARBA" id="ARBA00023163"/>
    </source>
</evidence>
<name>A0AA85J2F7_TRIRE</name>
<evidence type="ECO:0000256" key="1">
    <source>
        <dbReference type="ARBA" id="ARBA00004123"/>
    </source>
</evidence>
<feature type="domain" description="Fork-head" evidence="9">
    <location>
        <begin position="461"/>
        <end position="555"/>
    </location>
</feature>
<keyword evidence="5 6" id="KW-0539">Nucleus</keyword>
<evidence type="ECO:0000256" key="6">
    <source>
        <dbReference type="PROSITE-ProRule" id="PRU00089"/>
    </source>
</evidence>
<evidence type="ECO:0000259" key="8">
    <source>
        <dbReference type="PROSITE" id="PS50006"/>
    </source>
</evidence>
<comment type="subcellular location">
    <subcellularLocation>
        <location evidence="1 6">Nucleus</location>
    </subcellularLocation>
</comment>
<protein>
    <recommendedName>
        <fullName evidence="13">Fork-head domain-containing protein</fullName>
    </recommendedName>
</protein>
<feature type="region of interest" description="Disordered" evidence="7">
    <location>
        <begin position="555"/>
        <end position="651"/>
    </location>
</feature>
<feature type="compositionally biased region" description="Low complexity" evidence="7">
    <location>
        <begin position="628"/>
        <end position="651"/>
    </location>
</feature>
<accession>A0AA85J2F7</accession>
<dbReference type="Gene3D" id="1.10.10.10">
    <property type="entry name" value="Winged helix-like DNA-binding domain superfamily/Winged helix DNA-binding domain"/>
    <property type="match status" value="1"/>
</dbReference>
<dbReference type="PROSITE" id="PS00657">
    <property type="entry name" value="FORK_HEAD_1"/>
    <property type="match status" value="1"/>
</dbReference>
<feature type="region of interest" description="Disordered" evidence="7">
    <location>
        <begin position="411"/>
        <end position="436"/>
    </location>
</feature>
<sequence length="1102" mass="121694">MIDIRKISIKITGPSCTVVSEKTLITIGRKSHVPVDVCLNDSECVSRKHLEIHRKDKDIYLRCLSKNGIFIDGLFHMNRPDFVLLSDGCKLRFPSTNIVLVVEVVELESFCHPKKRAFWRSPHDTTRLGDTALAFNEQSVRRVTEALNSSCLESKGFERKPFSEVIDVSSTSALPPASAAAAAVGEVNDTTATTTTTTTSNKAKISEENTVPTLYNYSPSTQEHYRNTFMPTSVPAAPIEPLFVQTDDDDNASIPVIKAATTVLQNFIRNDSQSILPFSMDVDSILQNENSDLATKMNSIARLFAFNSLAQLSEFGAHKQSSTPSFPSLINFPFSQLCDPSSIESNYCSYDHNISELMKNPLAQLKLSETADVSSIKLNNFDKSAIGTEDLDDTTTTDSGIAAVHHDSLSFGEIHNDNNNNNNNNNNSDNGGNQEAESNVNKLAANLASTATIDRGSAFRKPPYSYAQLIIQAIASSPNQRLTLADIYAHISRTFPYYKPHEKGWQNSIRHNLSLNRYFIRVPRSHSEPGKGAFWQLDPYCEACLISQAFRKRRQTSSKSSSSSADLNLTNHSNNNNNNNNNSISNTNQYDDDDDGEEEGDGEEAVEPEEEAEEETNYSHNSCHDNGDGVNNIDNNNNNSNNNRNSFDNDSYQFLSSKESQNDDNNNDNGNENKNNLFCNTFMKNPFITIPSSSCLSSPCAFVQSNYCLQPPPPPLPVPQSEEQSSLNTALCVSSCITPSSSLSTSSSSSSSSPVLLGIDHQRLQCMPPSIIRTLQQQQQNSQEALLSSSIPMENEDLSSSNHNDGLSSSSSQQQSRSTILSRDRDTAALLTSNNSSVSRLHFKKQSLNGTALNSSDNKISRSLMKLPEIPSDLNNNNNKNTPTILSMPNFNNWDFKNSDWLKLSSVANTLLSASSSPPTATTTTPATIKTPLQGLWELSEAEFHRKSLSYVAQMIKANNQNLSNSNNDNNNPTMSFMNKTKTDLEHESDHHHPLPNDSPTDLSTAVADTTNATVNNTRNTIESTQTRKHRYSSDELLLTRTTSTTPSPRTSLLSASLSPPFWASKCSRSFDDKQPQPPPQQHQQHYDETIKNPFYTTSSAF</sequence>
<dbReference type="SUPFAM" id="SSF49879">
    <property type="entry name" value="SMAD/FHA domain"/>
    <property type="match status" value="1"/>
</dbReference>
<dbReference type="FunFam" id="1.10.10.10:FF:000030">
    <property type="entry name" value="Forkhead box protein K2"/>
    <property type="match status" value="1"/>
</dbReference>
<evidence type="ECO:0000313" key="12">
    <source>
        <dbReference type="WBParaSite" id="TREG1_125460.2"/>
    </source>
</evidence>
<keyword evidence="4" id="KW-0804">Transcription</keyword>
<feature type="compositionally biased region" description="Acidic residues" evidence="7">
    <location>
        <begin position="590"/>
        <end position="616"/>
    </location>
</feature>
<evidence type="ECO:0000256" key="2">
    <source>
        <dbReference type="ARBA" id="ARBA00023015"/>
    </source>
</evidence>
<dbReference type="SMART" id="SM00339">
    <property type="entry name" value="FH"/>
    <property type="match status" value="1"/>
</dbReference>
<proteinExistence type="predicted"/>
<dbReference type="Pfam" id="PF00250">
    <property type="entry name" value="Forkhead"/>
    <property type="match status" value="1"/>
</dbReference>
<dbReference type="GO" id="GO:0043565">
    <property type="term" value="F:sequence-specific DNA binding"/>
    <property type="evidence" value="ECO:0007669"/>
    <property type="project" value="InterPro"/>
</dbReference>